<name>A0ABY4ZNU6_9CAUL</name>
<gene>
    <name evidence="2" type="ORF">MZV50_18050</name>
</gene>
<feature type="transmembrane region" description="Helical" evidence="1">
    <location>
        <begin position="12"/>
        <end position="30"/>
    </location>
</feature>
<feature type="transmembrane region" description="Helical" evidence="1">
    <location>
        <begin position="50"/>
        <end position="73"/>
    </location>
</feature>
<reference evidence="2 3" key="1">
    <citation type="submission" date="2022-04" db="EMBL/GenBank/DDBJ databases">
        <title>Genome sequence of soybean root-associated Caulobacter segnis RL271.</title>
        <authorList>
            <person name="Longley R."/>
            <person name="Bonito G."/>
            <person name="Trigodet F."/>
            <person name="Crosson S."/>
            <person name="Fiebig A."/>
        </authorList>
    </citation>
    <scope>NUCLEOTIDE SEQUENCE [LARGE SCALE GENOMIC DNA]</scope>
    <source>
        <strain evidence="2 3">RL271</strain>
    </source>
</reference>
<accession>A0ABY4ZNU6</accession>
<evidence type="ECO:0008006" key="4">
    <source>
        <dbReference type="Google" id="ProtNLM"/>
    </source>
</evidence>
<keyword evidence="1" id="KW-1133">Transmembrane helix</keyword>
<dbReference type="EMBL" id="CP096040">
    <property type="protein sequence ID" value="USQ94478.1"/>
    <property type="molecule type" value="Genomic_DNA"/>
</dbReference>
<evidence type="ECO:0000313" key="2">
    <source>
        <dbReference type="EMBL" id="USQ94478.1"/>
    </source>
</evidence>
<keyword evidence="1" id="KW-0472">Membrane</keyword>
<evidence type="ECO:0000256" key="1">
    <source>
        <dbReference type="SAM" id="Phobius"/>
    </source>
</evidence>
<evidence type="ECO:0000313" key="3">
    <source>
        <dbReference type="Proteomes" id="UP001057520"/>
    </source>
</evidence>
<sequence length="88" mass="9140">MPATSEYIRRRVPPIIGVAALFGWLIAYAEAMPRLAAGPLCSSRDDLFTLAGHCPACGVAAFLSLAFVASAALMRRPSPAAAPVRAIG</sequence>
<keyword evidence="3" id="KW-1185">Reference proteome</keyword>
<proteinExistence type="predicted"/>
<protein>
    <recommendedName>
        <fullName evidence="4">DUF2752 domain-containing protein</fullName>
    </recommendedName>
</protein>
<organism evidence="2 3">
    <name type="scientific">Caulobacter segnis</name>
    <dbReference type="NCBI Taxonomy" id="88688"/>
    <lineage>
        <taxon>Bacteria</taxon>
        <taxon>Pseudomonadati</taxon>
        <taxon>Pseudomonadota</taxon>
        <taxon>Alphaproteobacteria</taxon>
        <taxon>Caulobacterales</taxon>
        <taxon>Caulobacteraceae</taxon>
        <taxon>Caulobacter</taxon>
    </lineage>
</organism>
<keyword evidence="1" id="KW-0812">Transmembrane</keyword>
<dbReference type="Proteomes" id="UP001057520">
    <property type="component" value="Chromosome"/>
</dbReference>